<accession>A0A372LI80</accession>
<dbReference type="PANTHER" id="PTHR42770:SF16">
    <property type="entry name" value="AMINO ACID PERMEASE"/>
    <property type="match status" value="1"/>
</dbReference>
<comment type="subcellular location">
    <subcellularLocation>
        <location evidence="1">Cell membrane</location>
        <topology evidence="1">Multi-pass membrane protein</topology>
    </subcellularLocation>
</comment>
<feature type="transmembrane region" description="Helical" evidence="6">
    <location>
        <begin position="211"/>
        <end position="233"/>
    </location>
</feature>
<dbReference type="EMBL" id="QVTD01000003">
    <property type="protein sequence ID" value="RFU66017.1"/>
    <property type="molecule type" value="Genomic_DNA"/>
</dbReference>
<feature type="transmembrane region" description="Helical" evidence="6">
    <location>
        <begin position="308"/>
        <end position="328"/>
    </location>
</feature>
<evidence type="ECO:0000256" key="2">
    <source>
        <dbReference type="ARBA" id="ARBA00022475"/>
    </source>
</evidence>
<keyword evidence="5 6" id="KW-0472">Membrane</keyword>
<comment type="caution">
    <text evidence="7">The sequence shown here is derived from an EMBL/GenBank/DDBJ whole genome shotgun (WGS) entry which is preliminary data.</text>
</comment>
<feature type="transmembrane region" description="Helical" evidence="6">
    <location>
        <begin position="132"/>
        <end position="151"/>
    </location>
</feature>
<evidence type="ECO:0000313" key="7">
    <source>
        <dbReference type="EMBL" id="RFU66017.1"/>
    </source>
</evidence>
<evidence type="ECO:0000256" key="3">
    <source>
        <dbReference type="ARBA" id="ARBA00022692"/>
    </source>
</evidence>
<evidence type="ECO:0000256" key="1">
    <source>
        <dbReference type="ARBA" id="ARBA00004651"/>
    </source>
</evidence>
<reference evidence="7 8" key="1">
    <citation type="submission" date="2018-08" db="EMBL/GenBank/DDBJ databases">
        <title>Bacillus chawlae sp. nov., Bacillus glennii sp. nov., and Bacillus saganii sp. nov. Isolated from the Vehicle Assembly Building at Kennedy Space Center where the Viking Spacecraft were Assembled.</title>
        <authorList>
            <person name="Seuylemezian A."/>
            <person name="Vaishampayan P."/>
        </authorList>
    </citation>
    <scope>NUCLEOTIDE SEQUENCE [LARGE SCALE GENOMIC DNA]</scope>
    <source>
        <strain evidence="7 8">V44-8</strain>
    </source>
</reference>
<feature type="transmembrane region" description="Helical" evidence="6">
    <location>
        <begin position="171"/>
        <end position="190"/>
    </location>
</feature>
<dbReference type="AlphaFoldDB" id="A0A372LI80"/>
<name>A0A372LI80_9BACI</name>
<dbReference type="Proteomes" id="UP000262939">
    <property type="component" value="Unassembled WGS sequence"/>
</dbReference>
<evidence type="ECO:0000313" key="8">
    <source>
        <dbReference type="Proteomes" id="UP000262939"/>
    </source>
</evidence>
<keyword evidence="3 6" id="KW-0812">Transmembrane</keyword>
<organism evidence="7 8">
    <name type="scientific">Peribacillus glennii</name>
    <dbReference type="NCBI Taxonomy" id="2303991"/>
    <lineage>
        <taxon>Bacteria</taxon>
        <taxon>Bacillati</taxon>
        <taxon>Bacillota</taxon>
        <taxon>Bacilli</taxon>
        <taxon>Bacillales</taxon>
        <taxon>Bacillaceae</taxon>
        <taxon>Peribacillus</taxon>
    </lineage>
</organism>
<feature type="transmembrane region" description="Helical" evidence="6">
    <location>
        <begin position="393"/>
        <end position="412"/>
    </location>
</feature>
<dbReference type="Gene3D" id="1.20.1740.10">
    <property type="entry name" value="Amino acid/polyamine transporter I"/>
    <property type="match status" value="1"/>
</dbReference>
<feature type="transmembrane region" description="Helical" evidence="6">
    <location>
        <begin position="26"/>
        <end position="45"/>
    </location>
</feature>
<dbReference type="GO" id="GO:0022857">
    <property type="term" value="F:transmembrane transporter activity"/>
    <property type="evidence" value="ECO:0007669"/>
    <property type="project" value="InterPro"/>
</dbReference>
<feature type="transmembrane region" description="Helical" evidence="6">
    <location>
        <begin position="267"/>
        <end position="287"/>
    </location>
</feature>
<protein>
    <submittedName>
        <fullName evidence="7">APC family permease</fullName>
    </submittedName>
</protein>
<keyword evidence="2" id="KW-1003">Cell membrane</keyword>
<dbReference type="Pfam" id="PF13520">
    <property type="entry name" value="AA_permease_2"/>
    <property type="match status" value="1"/>
</dbReference>
<feature type="transmembrane region" description="Helical" evidence="6">
    <location>
        <begin position="66"/>
        <end position="89"/>
    </location>
</feature>
<sequence>MVFMVPIAPFGIYGVVAQGSNGMVSLAYLIGMIGMIFTAFSYARMSEAFPIAGSVYSYAQRGINDSVGFIAGWLILLDYVFIPALLYLVSAAALGDMLPGVPAYVWIVLFIAINTVINILGIEFTARANKIIVIAELIILGIFLAVGITAIIQGVNGADFTMDPLYNDREFSMNVVMGAVSIAVLSFLGFDGISTLAEETKDGNKSIGKACVYALLTVGGLFIIQTWVAALIWPDYNAFKNPDIAFYQIAEIAGGTWLKTLTIVATALSWGIANALVAQAAISRILFSMARDRKLPVILAKIHPKFNTPYISTILIAVISLGVTGFFASHLDKLASVVNFGALSSFLFLHISVVSYYIGKKGSKDYFRHLLLPAIGFAVIGYVWLNLDDLSKQLGFIWLGIGIVYLIVLKLLKKDTSLELDS</sequence>
<dbReference type="OrthoDB" id="9762947at2"/>
<proteinExistence type="predicted"/>
<feature type="transmembrane region" description="Helical" evidence="6">
    <location>
        <begin position="101"/>
        <end position="120"/>
    </location>
</feature>
<feature type="transmembrane region" description="Helical" evidence="6">
    <location>
        <begin position="370"/>
        <end position="387"/>
    </location>
</feature>
<dbReference type="PANTHER" id="PTHR42770">
    <property type="entry name" value="AMINO ACID TRANSPORTER-RELATED"/>
    <property type="match status" value="1"/>
</dbReference>
<evidence type="ECO:0000256" key="4">
    <source>
        <dbReference type="ARBA" id="ARBA00022989"/>
    </source>
</evidence>
<dbReference type="InterPro" id="IPR002293">
    <property type="entry name" value="AA/rel_permease1"/>
</dbReference>
<evidence type="ECO:0000256" key="5">
    <source>
        <dbReference type="ARBA" id="ARBA00023136"/>
    </source>
</evidence>
<keyword evidence="8" id="KW-1185">Reference proteome</keyword>
<dbReference type="GO" id="GO:0005886">
    <property type="term" value="C:plasma membrane"/>
    <property type="evidence" value="ECO:0007669"/>
    <property type="project" value="UniProtKB-SubCell"/>
</dbReference>
<dbReference type="InterPro" id="IPR050367">
    <property type="entry name" value="APC_superfamily"/>
</dbReference>
<evidence type="ECO:0000256" key="6">
    <source>
        <dbReference type="SAM" id="Phobius"/>
    </source>
</evidence>
<feature type="transmembrane region" description="Helical" evidence="6">
    <location>
        <begin position="334"/>
        <end position="358"/>
    </location>
</feature>
<keyword evidence="4 6" id="KW-1133">Transmembrane helix</keyword>
<gene>
    <name evidence="7" type="ORF">D0466_02695</name>
</gene>
<dbReference type="PIRSF" id="PIRSF006060">
    <property type="entry name" value="AA_transporter"/>
    <property type="match status" value="1"/>
</dbReference>